<reference evidence="4" key="1">
    <citation type="journal article" date="2019" name="Int. J. Syst. Evol. Microbiol.">
        <title>The Global Catalogue of Microorganisms (GCM) 10K type strain sequencing project: providing services to taxonomists for standard genome sequencing and annotation.</title>
        <authorList>
            <consortium name="The Broad Institute Genomics Platform"/>
            <consortium name="The Broad Institute Genome Sequencing Center for Infectious Disease"/>
            <person name="Wu L."/>
            <person name="Ma J."/>
        </authorList>
    </citation>
    <scope>NUCLEOTIDE SEQUENCE [LARGE SCALE GENOMIC DNA]</scope>
    <source>
        <strain evidence="4">CGMCC 4.7289</strain>
    </source>
</reference>
<keyword evidence="1" id="KW-1133">Transmembrane helix</keyword>
<comment type="caution">
    <text evidence="3">The sequence shown here is derived from an EMBL/GenBank/DDBJ whole genome shotgun (WGS) entry which is preliminary data.</text>
</comment>
<keyword evidence="1" id="KW-0472">Membrane</keyword>
<feature type="transmembrane region" description="Helical" evidence="1">
    <location>
        <begin position="172"/>
        <end position="191"/>
    </location>
</feature>
<proteinExistence type="predicted"/>
<organism evidence="3 4">
    <name type="scientific">Hamadaea flava</name>
    <dbReference type="NCBI Taxonomy" id="1742688"/>
    <lineage>
        <taxon>Bacteria</taxon>
        <taxon>Bacillati</taxon>
        <taxon>Actinomycetota</taxon>
        <taxon>Actinomycetes</taxon>
        <taxon>Micromonosporales</taxon>
        <taxon>Micromonosporaceae</taxon>
        <taxon>Hamadaea</taxon>
    </lineage>
</organism>
<gene>
    <name evidence="3" type="ORF">ACFOZ4_38425</name>
</gene>
<dbReference type="EMBL" id="JBHSAY010000031">
    <property type="protein sequence ID" value="MFC4136519.1"/>
    <property type="molecule type" value="Genomic_DNA"/>
</dbReference>
<name>A0ABV8M1C9_9ACTN</name>
<dbReference type="Pfam" id="PF01569">
    <property type="entry name" value="PAP2"/>
    <property type="match status" value="1"/>
</dbReference>
<evidence type="ECO:0000313" key="4">
    <source>
        <dbReference type="Proteomes" id="UP001595816"/>
    </source>
</evidence>
<keyword evidence="4" id="KW-1185">Reference proteome</keyword>
<feature type="transmembrane region" description="Helical" evidence="1">
    <location>
        <begin position="87"/>
        <end position="108"/>
    </location>
</feature>
<dbReference type="InterPro" id="IPR036938">
    <property type="entry name" value="PAP2/HPO_sf"/>
</dbReference>
<protein>
    <submittedName>
        <fullName evidence="3">Phosphatase PAP2 family protein</fullName>
    </submittedName>
</protein>
<dbReference type="InterPro" id="IPR000326">
    <property type="entry name" value="PAP2/HPO"/>
</dbReference>
<keyword evidence="1" id="KW-0812">Transmembrane</keyword>
<evidence type="ECO:0000259" key="2">
    <source>
        <dbReference type="Pfam" id="PF01569"/>
    </source>
</evidence>
<dbReference type="SUPFAM" id="SSF48317">
    <property type="entry name" value="Acid phosphatase/Vanadium-dependent haloperoxidase"/>
    <property type="match status" value="1"/>
</dbReference>
<sequence>MISPRWRSWWWDGLLLAGLAVTTWLAAAGVTDDLDLAIRAWCMDHDPSGARRVAIALNHFGQGWVLTWVLTGGLTLAALVRTWKVQVVLPGAAAYLLAGLGAGPLKIWSERDAPSSTQFPPDIAVQFFNDAADYSRSYPSGHLVNTFVWWPAILTLLAIVLGRAVPTGVRRFLLIAPPTIVFGTTVFLSYHWFTDDIAGVFLGLFLARLYARIPWTRVGLSVPTRSGIHVES</sequence>
<evidence type="ECO:0000256" key="1">
    <source>
        <dbReference type="SAM" id="Phobius"/>
    </source>
</evidence>
<accession>A0ABV8M1C9</accession>
<feature type="transmembrane region" description="Helical" evidence="1">
    <location>
        <begin position="147"/>
        <end position="165"/>
    </location>
</feature>
<dbReference type="Proteomes" id="UP001595816">
    <property type="component" value="Unassembled WGS sequence"/>
</dbReference>
<dbReference type="RefSeq" id="WP_253758581.1">
    <property type="nucleotide sequence ID" value="NZ_JAMZDZ010000001.1"/>
</dbReference>
<dbReference type="Gene3D" id="1.20.144.10">
    <property type="entry name" value="Phosphatidic acid phosphatase type 2/haloperoxidase"/>
    <property type="match status" value="1"/>
</dbReference>
<feature type="domain" description="Phosphatidic acid phosphatase type 2/haloperoxidase" evidence="2">
    <location>
        <begin position="92"/>
        <end position="217"/>
    </location>
</feature>
<evidence type="ECO:0000313" key="3">
    <source>
        <dbReference type="EMBL" id="MFC4136519.1"/>
    </source>
</evidence>
<feature type="transmembrane region" description="Helical" evidence="1">
    <location>
        <begin position="53"/>
        <end position="80"/>
    </location>
</feature>